<proteinExistence type="predicted"/>
<keyword evidence="2" id="KW-1185">Reference proteome</keyword>
<name>A0AAV5TAC3_9BILA</name>
<sequence length="76" mass="8797">AILINISIETVVAYDDWILEENHAFHFFDHVLMSEYGIDMRASKRPLMLELNYLCDPNGLWNLISIRAVLYVGTVI</sequence>
<dbReference type="Proteomes" id="UP001432027">
    <property type="component" value="Unassembled WGS sequence"/>
</dbReference>
<dbReference type="AlphaFoldDB" id="A0AAV5TAC3"/>
<protein>
    <recommendedName>
        <fullName evidence="3">G protein-coupled receptor</fullName>
    </recommendedName>
</protein>
<comment type="caution">
    <text evidence="1">The sequence shown here is derived from an EMBL/GenBank/DDBJ whole genome shotgun (WGS) entry which is preliminary data.</text>
</comment>
<feature type="non-terminal residue" evidence="1">
    <location>
        <position position="1"/>
    </location>
</feature>
<dbReference type="EMBL" id="BTSX01000004">
    <property type="protein sequence ID" value="GMS92178.1"/>
    <property type="molecule type" value="Genomic_DNA"/>
</dbReference>
<feature type="non-terminal residue" evidence="1">
    <location>
        <position position="76"/>
    </location>
</feature>
<evidence type="ECO:0000313" key="1">
    <source>
        <dbReference type="EMBL" id="GMS92178.1"/>
    </source>
</evidence>
<organism evidence="1 2">
    <name type="scientific">Pristionchus entomophagus</name>
    <dbReference type="NCBI Taxonomy" id="358040"/>
    <lineage>
        <taxon>Eukaryota</taxon>
        <taxon>Metazoa</taxon>
        <taxon>Ecdysozoa</taxon>
        <taxon>Nematoda</taxon>
        <taxon>Chromadorea</taxon>
        <taxon>Rhabditida</taxon>
        <taxon>Rhabditina</taxon>
        <taxon>Diplogasteromorpha</taxon>
        <taxon>Diplogasteroidea</taxon>
        <taxon>Neodiplogasteridae</taxon>
        <taxon>Pristionchus</taxon>
    </lineage>
</organism>
<evidence type="ECO:0008006" key="3">
    <source>
        <dbReference type="Google" id="ProtNLM"/>
    </source>
</evidence>
<accession>A0AAV5TAC3</accession>
<reference evidence="1" key="1">
    <citation type="submission" date="2023-10" db="EMBL/GenBank/DDBJ databases">
        <title>Genome assembly of Pristionchus species.</title>
        <authorList>
            <person name="Yoshida K."/>
            <person name="Sommer R.J."/>
        </authorList>
    </citation>
    <scope>NUCLEOTIDE SEQUENCE</scope>
    <source>
        <strain evidence="1">RS0144</strain>
    </source>
</reference>
<evidence type="ECO:0000313" key="2">
    <source>
        <dbReference type="Proteomes" id="UP001432027"/>
    </source>
</evidence>
<gene>
    <name evidence="1" type="ORF">PENTCL1PPCAC_14353</name>
</gene>